<name>A0A2W1N4C1_9FLAO</name>
<organism evidence="1 2">
    <name type="scientific">Putridiphycobacter roseus</name>
    <dbReference type="NCBI Taxonomy" id="2219161"/>
    <lineage>
        <taxon>Bacteria</taxon>
        <taxon>Pseudomonadati</taxon>
        <taxon>Bacteroidota</taxon>
        <taxon>Flavobacteriia</taxon>
        <taxon>Flavobacteriales</taxon>
        <taxon>Crocinitomicaceae</taxon>
        <taxon>Putridiphycobacter</taxon>
    </lineage>
</organism>
<reference evidence="1 2" key="1">
    <citation type="submission" date="2018-06" db="EMBL/GenBank/DDBJ databases">
        <title>The draft genome sequence of Crocinitomix sp. SM1701.</title>
        <authorList>
            <person name="Zhang X."/>
        </authorList>
    </citation>
    <scope>NUCLEOTIDE SEQUENCE [LARGE SCALE GENOMIC DNA]</scope>
    <source>
        <strain evidence="1 2">SM1701</strain>
    </source>
</reference>
<comment type="caution">
    <text evidence="1">The sequence shown here is derived from an EMBL/GenBank/DDBJ whole genome shotgun (WGS) entry which is preliminary data.</text>
</comment>
<keyword evidence="2" id="KW-1185">Reference proteome</keyword>
<evidence type="ECO:0000313" key="2">
    <source>
        <dbReference type="Proteomes" id="UP000249248"/>
    </source>
</evidence>
<dbReference type="AlphaFoldDB" id="A0A2W1N4C1"/>
<sequence length="139" mass="15993">MKYLQAISIIFLFFSCVKKDIPTPTVPSETMESANHLMRIEIGHENFKNLSIKLNSQEMDKREFLIDSGDVVEVVVENFCQSQVYYGLGDTIGHAYNDCNENEIKLFLDDEFIDGDHCPQASMPYNICPSDYQVNYTFK</sequence>
<protein>
    <submittedName>
        <fullName evidence="1">Uncharacterized protein</fullName>
    </submittedName>
</protein>
<dbReference type="RefSeq" id="WP_111061340.1">
    <property type="nucleotide sequence ID" value="NZ_JBHUCU010000007.1"/>
</dbReference>
<proteinExistence type="predicted"/>
<gene>
    <name evidence="1" type="ORF">DNU06_00985</name>
</gene>
<evidence type="ECO:0000313" key="1">
    <source>
        <dbReference type="EMBL" id="PZE18440.1"/>
    </source>
</evidence>
<dbReference type="EMBL" id="QKSB01000001">
    <property type="protein sequence ID" value="PZE18440.1"/>
    <property type="molecule type" value="Genomic_DNA"/>
</dbReference>
<accession>A0A2W1N4C1</accession>
<dbReference type="Proteomes" id="UP000249248">
    <property type="component" value="Unassembled WGS sequence"/>
</dbReference>
<dbReference type="PROSITE" id="PS51257">
    <property type="entry name" value="PROKAR_LIPOPROTEIN"/>
    <property type="match status" value="1"/>
</dbReference>